<dbReference type="GO" id="GO:0003677">
    <property type="term" value="F:DNA binding"/>
    <property type="evidence" value="ECO:0007669"/>
    <property type="project" value="UniProtKB-UniRule"/>
</dbReference>
<dbReference type="InterPro" id="IPR019775">
    <property type="entry name" value="WD40_repeat_CS"/>
</dbReference>
<dbReference type="InterPro" id="IPR001680">
    <property type="entry name" value="WD40_rpt"/>
</dbReference>
<dbReference type="GO" id="GO:0005634">
    <property type="term" value="C:nucleus"/>
    <property type="evidence" value="ECO:0007669"/>
    <property type="project" value="TreeGrafter"/>
</dbReference>
<accession>A0A899FVX6</accession>
<dbReference type="OrthoDB" id="9890280at2759"/>
<feature type="repeat" description="WD" evidence="7">
    <location>
        <begin position="317"/>
        <end position="352"/>
    </location>
</feature>
<dbReference type="GO" id="GO:0006974">
    <property type="term" value="P:DNA damage response"/>
    <property type="evidence" value="ECO:0007669"/>
    <property type="project" value="UniProtKB-KW"/>
</dbReference>
<dbReference type="InterPro" id="IPR015943">
    <property type="entry name" value="WD40/YVTN_repeat-like_dom_sf"/>
</dbReference>
<dbReference type="InterPro" id="IPR036322">
    <property type="entry name" value="WD40_repeat_dom_sf"/>
</dbReference>
<evidence type="ECO:0000256" key="8">
    <source>
        <dbReference type="RuleBase" id="RU365004"/>
    </source>
</evidence>
<keyword evidence="4" id="KW-0677">Repeat</keyword>
<evidence type="ECO:0000256" key="3">
    <source>
        <dbReference type="ARBA" id="ARBA00022574"/>
    </source>
</evidence>
<evidence type="ECO:0000256" key="9">
    <source>
        <dbReference type="SAM" id="MobiDB-lite"/>
    </source>
</evidence>
<keyword evidence="6 8" id="KW-0238">DNA-binding</keyword>
<keyword evidence="11" id="KW-1185">Reference proteome</keyword>
<dbReference type="PROSITE" id="PS00678">
    <property type="entry name" value="WD_REPEATS_1"/>
    <property type="match status" value="1"/>
</dbReference>
<dbReference type="AlphaFoldDB" id="A0A899FVX6"/>
<keyword evidence="5 8" id="KW-0227">DNA damage</keyword>
<dbReference type="PANTHER" id="PTHR14773">
    <property type="entry name" value="WD REPEAT-CONTAINING PROTEIN 76"/>
    <property type="match status" value="1"/>
</dbReference>
<dbReference type="Proteomes" id="UP000663699">
    <property type="component" value="Chromosome 2"/>
</dbReference>
<dbReference type="PROSITE" id="PS50082">
    <property type="entry name" value="WD_REPEATS_2"/>
    <property type="match status" value="1"/>
</dbReference>
<dbReference type="GO" id="GO:2000001">
    <property type="term" value="P:regulation of DNA damage checkpoint"/>
    <property type="evidence" value="ECO:0007669"/>
    <property type="project" value="TreeGrafter"/>
</dbReference>
<sequence>MQEINEYERQRELNIKRNQELLKELQLDSILKKEPNNQANPTKTRNLERKRTKRRDYSNLPRRNSSRLLGISAEPENFKRKQEETDVKNAIEHKKRQRVPGDLKLSEIIDNSNDWEVARKVIKNAASYTQDSIEKKESEEFLDKDVLELKEKMESLELYKRWDPFYLKIVPERISCIIVHPSTTKKMVFAGDKIGSMGIWDMDGSKTNRIKNEDEDNELEEPLIHHYRLHSGLISTFKFDPFSTNTLYSSSYDGTVRAVYLEKELSTEIYVSSGGNSNDPPSISALVVHPEGDRIYLTTLDGRFVMKDIRSQSASTYQLHDKKIGGLSIHPCASYLICTSSLDRTMKIWDLRMISNSKPISNIGTYISRLSISSANWNSEGSIVATSYDDTITIFDNPNYKSWTNDTKLNDMSPNCTIKHNNQSGRWVTILRAQWHENPSTGIQKFTIGNMQRHIDIYSNKGVCLARLGDPNKITAVPAVCQFHPTQDWVVGGSASGKIVAYLPPEKQSLQ</sequence>
<keyword evidence="3 7" id="KW-0853">WD repeat</keyword>
<dbReference type="SUPFAM" id="SSF50978">
    <property type="entry name" value="WD40 repeat-like"/>
    <property type="match status" value="1"/>
</dbReference>
<evidence type="ECO:0000256" key="4">
    <source>
        <dbReference type="ARBA" id="ARBA00022737"/>
    </source>
</evidence>
<reference evidence="10" key="1">
    <citation type="submission" date="2020-06" db="EMBL/GenBank/DDBJ databases">
        <title>Genomes of multiple members of Pneumocystis genus reveal paths to human pathogen Pneumocystis jirovecii.</title>
        <authorList>
            <person name="Cisse O.H."/>
            <person name="Ma L."/>
            <person name="Dekker J."/>
            <person name="Khil P."/>
            <person name="Jo J."/>
            <person name="Brenchley J."/>
            <person name="Blair R."/>
            <person name="Pahar B."/>
            <person name="Chabe M."/>
            <person name="Van Rompay K.A."/>
            <person name="Keesler R."/>
            <person name="Sukura A."/>
            <person name="Hirsch V."/>
            <person name="Kutty G."/>
            <person name="Liu Y."/>
            <person name="Peng L."/>
            <person name="Chen J."/>
            <person name="Song J."/>
            <person name="Weissenbacher-Lang C."/>
            <person name="Xu J."/>
            <person name="Upham N.S."/>
            <person name="Stajich J.E."/>
            <person name="Cuomo C.A."/>
            <person name="Cushion M.T."/>
            <person name="Kovacs J.A."/>
        </authorList>
    </citation>
    <scope>NUCLEOTIDE SEQUENCE</scope>
    <source>
        <strain evidence="10">2A</strain>
    </source>
</reference>
<dbReference type="InterPro" id="IPR050853">
    <property type="entry name" value="WD_repeat_DNA-damage-binding"/>
</dbReference>
<evidence type="ECO:0000313" key="11">
    <source>
        <dbReference type="Proteomes" id="UP000663699"/>
    </source>
</evidence>
<evidence type="ECO:0000256" key="5">
    <source>
        <dbReference type="ARBA" id="ARBA00022763"/>
    </source>
</evidence>
<dbReference type="EMBL" id="CP054533">
    <property type="protein sequence ID" value="QSL64455.1"/>
    <property type="molecule type" value="Genomic_DNA"/>
</dbReference>
<organism evidence="10 11">
    <name type="scientific">Pneumocystis wakefieldiae</name>
    <dbReference type="NCBI Taxonomy" id="38082"/>
    <lineage>
        <taxon>Eukaryota</taxon>
        <taxon>Fungi</taxon>
        <taxon>Dikarya</taxon>
        <taxon>Ascomycota</taxon>
        <taxon>Taphrinomycotina</taxon>
        <taxon>Pneumocystomycetes</taxon>
        <taxon>Pneumocystaceae</taxon>
        <taxon>Pneumocystis</taxon>
    </lineage>
</organism>
<evidence type="ECO:0000256" key="6">
    <source>
        <dbReference type="ARBA" id="ARBA00023125"/>
    </source>
</evidence>
<comment type="function">
    <text evidence="8">DNA-binding protein that binds to both single- and double-stranded DNA. Binds preferentially to UV-damaged DNA. May be involved in DNA-metabolic processes.</text>
</comment>
<dbReference type="Pfam" id="PF00400">
    <property type="entry name" value="WD40"/>
    <property type="match status" value="2"/>
</dbReference>
<dbReference type="Gene3D" id="2.130.10.10">
    <property type="entry name" value="YVTN repeat-like/Quinoprotein amine dehydrogenase"/>
    <property type="match status" value="1"/>
</dbReference>
<feature type="region of interest" description="Disordered" evidence="9">
    <location>
        <begin position="31"/>
        <end position="64"/>
    </location>
</feature>
<evidence type="ECO:0000313" key="10">
    <source>
        <dbReference type="EMBL" id="QSL64455.1"/>
    </source>
</evidence>
<dbReference type="SMART" id="SM00320">
    <property type="entry name" value="WD40"/>
    <property type="match status" value="4"/>
</dbReference>
<name>A0A899FVX6_9ASCO</name>
<evidence type="ECO:0000256" key="2">
    <source>
        <dbReference type="ARBA" id="ARBA00021132"/>
    </source>
</evidence>
<proteinExistence type="inferred from homology"/>
<gene>
    <name evidence="10" type="ORF">MERGE_001756</name>
</gene>
<protein>
    <recommendedName>
        <fullName evidence="2 8">DNA damage-binding protein CMR1</fullName>
    </recommendedName>
</protein>
<dbReference type="PANTHER" id="PTHR14773:SF0">
    <property type="entry name" value="WD REPEAT-CONTAINING PROTEIN 76"/>
    <property type="match status" value="1"/>
</dbReference>
<evidence type="ECO:0000256" key="7">
    <source>
        <dbReference type="PROSITE-ProRule" id="PRU00221"/>
    </source>
</evidence>
<evidence type="ECO:0000256" key="1">
    <source>
        <dbReference type="ARBA" id="ARBA00005434"/>
    </source>
</evidence>
<comment type="similarity">
    <text evidence="1 8">Belongs to the WD repeat DDB2/WDR76 family.</text>
</comment>